<accession>A0A2U1ZTF0</accession>
<dbReference type="SUPFAM" id="SSF51735">
    <property type="entry name" value="NAD(P)-binding Rossmann-fold domains"/>
    <property type="match status" value="1"/>
</dbReference>
<evidence type="ECO:0000313" key="3">
    <source>
        <dbReference type="EMBL" id="PWD50241.1"/>
    </source>
</evidence>
<comment type="caution">
    <text evidence="3">The sequence shown here is derived from an EMBL/GenBank/DDBJ whole genome shotgun (WGS) entry which is preliminary data.</text>
</comment>
<protein>
    <submittedName>
        <fullName evidence="3">NADPH:quinone oxidoreductase</fullName>
    </submittedName>
</protein>
<keyword evidence="1" id="KW-0560">Oxidoreductase</keyword>
<reference evidence="3 4" key="1">
    <citation type="submission" date="2018-03" db="EMBL/GenBank/DDBJ databases">
        <title>Genome assembly of novel Miniimonas species PCH200.</title>
        <authorList>
            <person name="Thakur V."/>
            <person name="Kumar V."/>
            <person name="Singh D."/>
        </authorList>
    </citation>
    <scope>NUCLEOTIDE SEQUENCE [LARGE SCALE GENOMIC DNA]</scope>
    <source>
        <strain evidence="3 4">PCH200</strain>
    </source>
</reference>
<name>A0A2U1ZTF0_9MICO</name>
<dbReference type="PANTHER" id="PTHR11695:SF294">
    <property type="entry name" value="RETICULON-4-INTERACTING PROTEIN 1, MITOCHONDRIAL"/>
    <property type="match status" value="1"/>
</dbReference>
<dbReference type="Proteomes" id="UP000245166">
    <property type="component" value="Unassembled WGS sequence"/>
</dbReference>
<gene>
    <name evidence="3" type="ORF">C8046_05755</name>
</gene>
<dbReference type="GO" id="GO:0008270">
    <property type="term" value="F:zinc ion binding"/>
    <property type="evidence" value="ECO:0007669"/>
    <property type="project" value="InterPro"/>
</dbReference>
<keyword evidence="4" id="KW-1185">Reference proteome</keyword>
<dbReference type="EMBL" id="PYHR01000002">
    <property type="protein sequence ID" value="PWD50241.1"/>
    <property type="molecule type" value="Genomic_DNA"/>
</dbReference>
<proteinExistence type="predicted"/>
<dbReference type="InterPro" id="IPR002364">
    <property type="entry name" value="Quin_OxRdtase/zeta-crystal_CS"/>
</dbReference>
<dbReference type="SUPFAM" id="SSF50129">
    <property type="entry name" value="GroES-like"/>
    <property type="match status" value="1"/>
</dbReference>
<dbReference type="InterPro" id="IPR036291">
    <property type="entry name" value="NAD(P)-bd_dom_sf"/>
</dbReference>
<feature type="domain" description="Enoyl reductase (ER)" evidence="2">
    <location>
        <begin position="10"/>
        <end position="328"/>
    </location>
</feature>
<evidence type="ECO:0000256" key="1">
    <source>
        <dbReference type="ARBA" id="ARBA00023002"/>
    </source>
</evidence>
<dbReference type="InterPro" id="IPR013154">
    <property type="entry name" value="ADH-like_N"/>
</dbReference>
<dbReference type="AlphaFoldDB" id="A0A2U1ZTF0"/>
<dbReference type="PANTHER" id="PTHR11695">
    <property type="entry name" value="ALCOHOL DEHYDROGENASE RELATED"/>
    <property type="match status" value="1"/>
</dbReference>
<dbReference type="CDD" id="cd05289">
    <property type="entry name" value="MDR_like_2"/>
    <property type="match status" value="1"/>
</dbReference>
<dbReference type="InterPro" id="IPR011032">
    <property type="entry name" value="GroES-like_sf"/>
</dbReference>
<dbReference type="SMART" id="SM00829">
    <property type="entry name" value="PKS_ER"/>
    <property type="match status" value="1"/>
</dbReference>
<dbReference type="Gene3D" id="3.40.50.720">
    <property type="entry name" value="NAD(P)-binding Rossmann-like Domain"/>
    <property type="match status" value="1"/>
</dbReference>
<dbReference type="InterPro" id="IPR050700">
    <property type="entry name" value="YIM1/Zinc_Alcohol_DH_Fams"/>
</dbReference>
<evidence type="ECO:0000259" key="2">
    <source>
        <dbReference type="SMART" id="SM00829"/>
    </source>
</evidence>
<dbReference type="Pfam" id="PF13602">
    <property type="entry name" value="ADH_zinc_N_2"/>
    <property type="match status" value="1"/>
</dbReference>
<sequence>MKGWLIDRYGTAPRLAEVPEPTLGAHDVLVEVRAAGVNQLDVKIAAGEFKQLLPYDLPLVLGHDVAGVVVAVGADARRFAIGETVFARPRDGRIGTFAERIAVHEDDVATAPPSIGVDVAAGLPLVGLTAWQALVERGAVTPGQKVLIHGGAGGVGQVAIQLAKHLGARVATTVSAKDADLVRELGADVVIDYRTERFEELLSDYGLALDSLGGENLDRTLRVLRPGGLAIGISGPPTPAFARSAGLNPVLRGAITLLSRKVRRRATALGVRYEFLFMHASGAQLERVAALVTDGTLRPPSVTPFAFDEATDALTALASGAVRGKAVLVRPEV</sequence>
<dbReference type="OrthoDB" id="3175656at2"/>
<dbReference type="Gene3D" id="3.90.180.10">
    <property type="entry name" value="Medium-chain alcohol dehydrogenases, catalytic domain"/>
    <property type="match status" value="1"/>
</dbReference>
<dbReference type="GO" id="GO:0016491">
    <property type="term" value="F:oxidoreductase activity"/>
    <property type="evidence" value="ECO:0007669"/>
    <property type="project" value="UniProtKB-KW"/>
</dbReference>
<organism evidence="3 4">
    <name type="scientific">Serinibacter arcticus</name>
    <dbReference type="NCBI Taxonomy" id="1655435"/>
    <lineage>
        <taxon>Bacteria</taxon>
        <taxon>Bacillati</taxon>
        <taxon>Actinomycetota</taxon>
        <taxon>Actinomycetes</taxon>
        <taxon>Micrococcales</taxon>
        <taxon>Beutenbergiaceae</taxon>
        <taxon>Serinibacter</taxon>
    </lineage>
</organism>
<evidence type="ECO:0000313" key="4">
    <source>
        <dbReference type="Proteomes" id="UP000245166"/>
    </source>
</evidence>
<dbReference type="RefSeq" id="WP_109228624.1">
    <property type="nucleotide sequence ID" value="NZ_PYHR01000002.1"/>
</dbReference>
<dbReference type="PROSITE" id="PS01162">
    <property type="entry name" value="QOR_ZETA_CRYSTAL"/>
    <property type="match status" value="1"/>
</dbReference>
<dbReference type="InterPro" id="IPR020843">
    <property type="entry name" value="ER"/>
</dbReference>
<dbReference type="Pfam" id="PF08240">
    <property type="entry name" value="ADH_N"/>
    <property type="match status" value="1"/>
</dbReference>